<dbReference type="GO" id="GO:0016887">
    <property type="term" value="F:ATP hydrolysis activity"/>
    <property type="evidence" value="ECO:0007669"/>
    <property type="project" value="InterPro"/>
</dbReference>
<dbReference type="InterPro" id="IPR027417">
    <property type="entry name" value="P-loop_NTPase"/>
</dbReference>
<dbReference type="GO" id="GO:0005524">
    <property type="term" value="F:ATP binding"/>
    <property type="evidence" value="ECO:0007669"/>
    <property type="project" value="InterPro"/>
</dbReference>
<dbReference type="InterPro" id="IPR051396">
    <property type="entry name" value="Bact_Antivir_Def_Nuclease"/>
</dbReference>
<dbReference type="PIRSF" id="PIRSF029347">
    <property type="entry name" value="RecF"/>
    <property type="match status" value="1"/>
</dbReference>
<evidence type="ECO:0000259" key="1">
    <source>
        <dbReference type="Pfam" id="PF13304"/>
    </source>
</evidence>
<organism evidence="2 3">
    <name type="scientific">Caldicellulosiruptor changbaiensis</name>
    <dbReference type="NCBI Taxonomy" id="1222016"/>
    <lineage>
        <taxon>Bacteria</taxon>
        <taxon>Bacillati</taxon>
        <taxon>Bacillota</taxon>
        <taxon>Bacillota incertae sedis</taxon>
        <taxon>Caldicellulosiruptorales</taxon>
        <taxon>Caldicellulosiruptoraceae</taxon>
        <taxon>Caldicellulosiruptor</taxon>
    </lineage>
</organism>
<dbReference type="InterPro" id="IPR014555">
    <property type="entry name" value="RecF-like"/>
</dbReference>
<protein>
    <recommendedName>
        <fullName evidence="1">ATPase AAA-type core domain-containing protein</fullName>
    </recommendedName>
</protein>
<dbReference type="InterPro" id="IPR003959">
    <property type="entry name" value="ATPase_AAA_core"/>
</dbReference>
<dbReference type="PANTHER" id="PTHR43581:SF4">
    <property type="entry name" value="ATP_GTP PHOSPHATASE"/>
    <property type="match status" value="1"/>
</dbReference>
<name>A0A3T0D419_9FIRM</name>
<dbReference type="PANTHER" id="PTHR43581">
    <property type="entry name" value="ATP/GTP PHOSPHATASE"/>
    <property type="match status" value="1"/>
</dbReference>
<gene>
    <name evidence="2" type="ORF">ELD05_02780</name>
</gene>
<accession>A0A3T0D419</accession>
<dbReference type="EMBL" id="CP034791">
    <property type="protein sequence ID" value="AZT89666.1"/>
    <property type="molecule type" value="Genomic_DNA"/>
</dbReference>
<reference evidence="2 3" key="1">
    <citation type="submission" date="2018-12" db="EMBL/GenBank/DDBJ databases">
        <title>Genome sequence from the cellulolytic species, Caldicellulosiruptor changbaiensis.</title>
        <authorList>
            <person name="Blumer-Schuette S.E."/>
            <person name="Mendoza C."/>
        </authorList>
    </citation>
    <scope>NUCLEOTIDE SEQUENCE [LARGE SCALE GENOMIC DNA]</scope>
    <source>
        <strain evidence="2 3">CBS-Z</strain>
    </source>
</reference>
<dbReference type="SUPFAM" id="SSF52540">
    <property type="entry name" value="P-loop containing nucleoside triphosphate hydrolases"/>
    <property type="match status" value="1"/>
</dbReference>
<dbReference type="KEGG" id="ccha:ELD05_02780"/>
<dbReference type="Proteomes" id="UP000282930">
    <property type="component" value="Chromosome"/>
</dbReference>
<sequence length="447" mass="51647">MLLREVKFKLEILKITVSGFKNIQNTSIEFNHPITAIVGPNGYGKSNLLQAIEFGNHFIKANEKTKSSMMSFSPFIPINKNITNSEFYYEIEAKTIFDGMEVIVNYGYKFTWSSKNINTSITEEWLKIKPNQKGKRYSEFIRRTSDKAFIKSSPKDRCDKETKIESNNLVINKLKSNDELFYHKIVDEINKLNIEMISKVLPELSFYLIPSKTSLPKYSIEENILFDILTTVYDLKTNYPEKFEYLMNGFKNIFPSIEELDVAEVKPQSIFKGLPKDEEFADKMYIMRVKEKNLTKSLNISSLSRGTLRIFAFLTSLILADLKGYSLIGFEELEDSIHPKLLQKLLITLSNMSDNCKIIITSHSPYLIQFLDIDNICLAVPNDKGIAVFKKLPLNKRNKIYNKIREMGMNLGDYIFEMYINPDEEFLKMLGAIENEQKIQTDGSVLL</sequence>
<feature type="domain" description="ATPase AAA-type core" evidence="1">
    <location>
        <begin position="34"/>
        <end position="368"/>
    </location>
</feature>
<dbReference type="Gene3D" id="3.40.50.300">
    <property type="entry name" value="P-loop containing nucleotide triphosphate hydrolases"/>
    <property type="match status" value="1"/>
</dbReference>
<evidence type="ECO:0000313" key="2">
    <source>
        <dbReference type="EMBL" id="AZT89666.1"/>
    </source>
</evidence>
<dbReference type="AlphaFoldDB" id="A0A3T0D419"/>
<dbReference type="Pfam" id="PF13304">
    <property type="entry name" value="AAA_21"/>
    <property type="match status" value="1"/>
</dbReference>
<keyword evidence="3" id="KW-1185">Reference proteome</keyword>
<proteinExistence type="predicted"/>
<evidence type="ECO:0000313" key="3">
    <source>
        <dbReference type="Proteomes" id="UP000282930"/>
    </source>
</evidence>